<dbReference type="EMBL" id="JAKVQD010000001">
    <property type="protein sequence ID" value="MCH4551934.1"/>
    <property type="molecule type" value="Genomic_DNA"/>
</dbReference>
<keyword evidence="1" id="KW-0732">Signal</keyword>
<name>A0ABS9RG66_9FLAO</name>
<evidence type="ECO:0000313" key="3">
    <source>
        <dbReference type="Proteomes" id="UP001156141"/>
    </source>
</evidence>
<accession>A0ABS9RG66</accession>
<keyword evidence="3" id="KW-1185">Reference proteome</keyword>
<feature type="chain" id="PRO_5046938983" evidence="1">
    <location>
        <begin position="24"/>
        <end position="566"/>
    </location>
</feature>
<evidence type="ECO:0000256" key="1">
    <source>
        <dbReference type="SAM" id="SignalP"/>
    </source>
</evidence>
<protein>
    <submittedName>
        <fullName evidence="2">DUF4270 domain-containing protein</fullName>
    </submittedName>
</protein>
<dbReference type="Pfam" id="PF14092">
    <property type="entry name" value="DUF4270"/>
    <property type="match status" value="1"/>
</dbReference>
<sequence>MKKTISALKFCAVCSVIMSSFFACDKDFASVESDVLGDDNTNFQTNRESLPILAYNKKLNSLQIDGLTSNLLGVFNDPAFGQTTASIVTQVTPSSYSPDFGDDTVIDSVVMTIPYYSRITGLDDEGLNEYTIGDSLYGNAEAPIKLTVFKNEYFLRDFDPTAELGDVQYYYSKADGEINVTDNFALNGSSTINFDDHKYTTDTILAIPSFIPSAKRILLVTRDEDNEVTSSTNLAPSFRVKLDTDFWQSHIIDQEDNDVLSNASAFKNYFRGLYFKAETVSADGHMLMLNLASSDANIVIYYSYNTTTGTGDNATTTTSNSTYTLSFSGKRLNTFINNYNLQTLADGNSTEGDDKLYLKGTEGSMAVVDLFPTDEDLKTFIDNHRVLLENGEYKKDERGNYILQRLINDAQLIVYEDQSMNTGGDEDFHKYDRLYAYDVNNNIPLIDYSVDPISNTADPFNSIVVHLGQRRENDENGQAKYKIRITEHLNNILLRDSTNTKVGLVLSTNVNSTTNAKILNSEGSEVTNVPATSIITPRGTILHGTNDNVSETVKMKLEVFFTEPKE</sequence>
<reference evidence="2" key="1">
    <citation type="submission" date="2022-02" db="EMBL/GenBank/DDBJ databases">
        <title>Aestuariibaculum sp., a marine bacterium isolated from sediment in Guangxi.</title>
        <authorList>
            <person name="Ying J."/>
        </authorList>
    </citation>
    <scope>NUCLEOTIDE SEQUENCE</scope>
    <source>
        <strain evidence="2">L182</strain>
    </source>
</reference>
<proteinExistence type="predicted"/>
<organism evidence="2 3">
    <name type="scientific">Aestuariibaculum lutulentum</name>
    <dbReference type="NCBI Taxonomy" id="2920935"/>
    <lineage>
        <taxon>Bacteria</taxon>
        <taxon>Pseudomonadati</taxon>
        <taxon>Bacteroidota</taxon>
        <taxon>Flavobacteriia</taxon>
        <taxon>Flavobacteriales</taxon>
        <taxon>Flavobacteriaceae</taxon>
    </lineage>
</organism>
<dbReference type="RefSeq" id="WP_240572250.1">
    <property type="nucleotide sequence ID" value="NZ_CP136709.1"/>
</dbReference>
<comment type="caution">
    <text evidence="2">The sequence shown here is derived from an EMBL/GenBank/DDBJ whole genome shotgun (WGS) entry which is preliminary data.</text>
</comment>
<evidence type="ECO:0000313" key="2">
    <source>
        <dbReference type="EMBL" id="MCH4551934.1"/>
    </source>
</evidence>
<dbReference type="PROSITE" id="PS51257">
    <property type="entry name" value="PROKAR_LIPOPROTEIN"/>
    <property type="match status" value="1"/>
</dbReference>
<dbReference type="Proteomes" id="UP001156141">
    <property type="component" value="Unassembled WGS sequence"/>
</dbReference>
<gene>
    <name evidence="2" type="ORF">MKW35_04825</name>
</gene>
<dbReference type="InterPro" id="IPR025366">
    <property type="entry name" value="DUF4270"/>
</dbReference>
<feature type="signal peptide" evidence="1">
    <location>
        <begin position="1"/>
        <end position="23"/>
    </location>
</feature>